<dbReference type="Gene3D" id="3.90.1150.10">
    <property type="entry name" value="Aspartate Aminotransferase, domain 1"/>
    <property type="match status" value="1"/>
</dbReference>
<dbReference type="PANTHER" id="PTHR42885:SF2">
    <property type="entry name" value="HISTIDINOL-PHOSPHATE AMINOTRANSFERASE"/>
    <property type="match status" value="1"/>
</dbReference>
<dbReference type="InterPro" id="IPR015422">
    <property type="entry name" value="PyrdxlP-dep_Trfase_small"/>
</dbReference>
<keyword evidence="3 5" id="KW-0808">Transferase</keyword>
<dbReference type="GO" id="GO:0008483">
    <property type="term" value="F:transaminase activity"/>
    <property type="evidence" value="ECO:0007669"/>
    <property type="project" value="UniProtKB-KW"/>
</dbReference>
<evidence type="ECO:0000256" key="2">
    <source>
        <dbReference type="ARBA" id="ARBA00022576"/>
    </source>
</evidence>
<evidence type="ECO:0000256" key="1">
    <source>
        <dbReference type="ARBA" id="ARBA00001933"/>
    </source>
</evidence>
<keyword evidence="2 5" id="KW-0032">Aminotransferase</keyword>
<evidence type="ECO:0000313" key="8">
    <source>
        <dbReference type="Proteomes" id="UP001056425"/>
    </source>
</evidence>
<evidence type="ECO:0000313" key="7">
    <source>
        <dbReference type="EMBL" id="USG99756.1"/>
    </source>
</evidence>
<dbReference type="CDD" id="cd00609">
    <property type="entry name" value="AAT_like"/>
    <property type="match status" value="1"/>
</dbReference>
<dbReference type="InterPro" id="IPR004839">
    <property type="entry name" value="Aminotransferase_I/II_large"/>
</dbReference>
<dbReference type="KEGG" id="thei:K1720_09735"/>
<dbReference type="PROSITE" id="PS00105">
    <property type="entry name" value="AA_TRANSFER_CLASS_1"/>
    <property type="match status" value="1"/>
</dbReference>
<dbReference type="PANTHER" id="PTHR42885">
    <property type="entry name" value="HISTIDINOL-PHOSPHATE AMINOTRANSFERASE-RELATED"/>
    <property type="match status" value="1"/>
</dbReference>
<comment type="cofactor">
    <cofactor evidence="1 5">
        <name>pyridoxal 5'-phosphate</name>
        <dbReference type="ChEBI" id="CHEBI:597326"/>
    </cofactor>
</comment>
<reference evidence="7 8" key="1">
    <citation type="submission" date="2021-08" db="EMBL/GenBank/DDBJ databases">
        <title>Thermococcus onnuriiensis IOH2.</title>
        <authorList>
            <person name="Park Y.-J."/>
        </authorList>
    </citation>
    <scope>NUCLEOTIDE SEQUENCE [LARGE SCALE GENOMIC DNA]</scope>
    <source>
        <strain evidence="7 8">IOH2</strain>
    </source>
</reference>
<dbReference type="SUPFAM" id="SSF53383">
    <property type="entry name" value="PLP-dependent transferases"/>
    <property type="match status" value="1"/>
</dbReference>
<evidence type="ECO:0000256" key="3">
    <source>
        <dbReference type="ARBA" id="ARBA00022679"/>
    </source>
</evidence>
<organism evidence="7 8">
    <name type="scientific">Thermococcus argininiproducens</name>
    <dbReference type="NCBI Taxonomy" id="2866384"/>
    <lineage>
        <taxon>Archaea</taxon>
        <taxon>Methanobacteriati</taxon>
        <taxon>Methanobacteriota</taxon>
        <taxon>Thermococci</taxon>
        <taxon>Thermococcales</taxon>
        <taxon>Thermococcaceae</taxon>
        <taxon>Thermococcus</taxon>
    </lineage>
</organism>
<dbReference type="GO" id="GO:0030170">
    <property type="term" value="F:pyridoxal phosphate binding"/>
    <property type="evidence" value="ECO:0007669"/>
    <property type="project" value="InterPro"/>
</dbReference>
<dbReference type="Gene3D" id="3.40.640.10">
    <property type="entry name" value="Type I PLP-dependent aspartate aminotransferase-like (Major domain)"/>
    <property type="match status" value="1"/>
</dbReference>
<feature type="domain" description="Aminotransferase class I/classII large" evidence="6">
    <location>
        <begin position="49"/>
        <end position="343"/>
    </location>
</feature>
<comment type="similarity">
    <text evidence="5">Belongs to the class-I pyridoxal-phosphate-dependent aminotransferase family.</text>
</comment>
<name>A0A9E7SCS6_9EURY</name>
<dbReference type="InterPro" id="IPR015424">
    <property type="entry name" value="PyrdxlP-dep_Trfase"/>
</dbReference>
<dbReference type="InterPro" id="IPR015421">
    <property type="entry name" value="PyrdxlP-dep_Trfase_major"/>
</dbReference>
<dbReference type="Pfam" id="PF00155">
    <property type="entry name" value="Aminotran_1_2"/>
    <property type="match status" value="1"/>
</dbReference>
<proteinExistence type="inferred from homology"/>
<dbReference type="Proteomes" id="UP001056425">
    <property type="component" value="Chromosome"/>
</dbReference>
<keyword evidence="8" id="KW-1185">Reference proteome</keyword>
<evidence type="ECO:0000256" key="4">
    <source>
        <dbReference type="ARBA" id="ARBA00022898"/>
    </source>
</evidence>
<protein>
    <recommendedName>
        <fullName evidence="5">Aminotransferase</fullName>
        <ecNumber evidence="5">2.6.1.-</ecNumber>
    </recommendedName>
</protein>
<accession>A0A9E7SCS6</accession>
<dbReference type="AlphaFoldDB" id="A0A9E7SCS6"/>
<evidence type="ECO:0000259" key="6">
    <source>
        <dbReference type="Pfam" id="PF00155"/>
    </source>
</evidence>
<dbReference type="InterPro" id="IPR004838">
    <property type="entry name" value="NHTrfase_class1_PyrdxlP-BS"/>
</dbReference>
<sequence>MTLKRLSKIEDDYAKDLPKGNYLDCALGHNPFGCSPRVLEGITRVNPQDIYLYPSGEERLKESIAEYWGNLSKEEIFLGAGSMGCLQMINKLLTKGSVVLGYAPQFLPYINDAIANGAVYEYVPLKEEDEFSIDVNEIINNITKKTTFIYVDNPHNPTGQVLSLKDIKDIVEEAEKKGALVIVDEAFGDFMPKKNSAISLENENIIVTRSFSKGFGLAGLRIGYCIARGEIRRTLTKIHLPFSTTMLSIKAAVLALEDKDFLKTVIEGVKSNKARLIKFLKKEFCIAKTHKATPIFLCGRESDTYSYFLERGIVTVPGGEFINLDNSYIRIRVPSDVEEFLKRVTST</sequence>
<gene>
    <name evidence="7" type="ORF">K1720_09735</name>
</gene>
<dbReference type="EC" id="2.6.1.-" evidence="5"/>
<dbReference type="GeneID" id="72778630"/>
<dbReference type="EMBL" id="CP080572">
    <property type="protein sequence ID" value="USG99756.1"/>
    <property type="molecule type" value="Genomic_DNA"/>
</dbReference>
<evidence type="ECO:0000256" key="5">
    <source>
        <dbReference type="RuleBase" id="RU000481"/>
    </source>
</evidence>
<keyword evidence="4" id="KW-0663">Pyridoxal phosphate</keyword>
<dbReference type="RefSeq" id="WP_251949013.1">
    <property type="nucleotide sequence ID" value="NZ_CP080572.1"/>
</dbReference>